<dbReference type="InterPro" id="IPR027806">
    <property type="entry name" value="HARBI1_dom"/>
</dbReference>
<comment type="caution">
    <text evidence="10">The sequence shown here is derived from an EMBL/GenBank/DDBJ whole genome shotgun (WGS) entry which is preliminary data.</text>
</comment>
<dbReference type="GO" id="GO:0016787">
    <property type="term" value="F:hydrolase activity"/>
    <property type="evidence" value="ECO:0007669"/>
    <property type="project" value="UniProtKB-KW"/>
</dbReference>
<evidence type="ECO:0000256" key="5">
    <source>
        <dbReference type="ARBA" id="ARBA00022723"/>
    </source>
</evidence>
<dbReference type="OrthoDB" id="2445244at2759"/>
<dbReference type="InterPro" id="IPR045249">
    <property type="entry name" value="HARBI1-like"/>
</dbReference>
<evidence type="ECO:0000256" key="8">
    <source>
        <dbReference type="SAM" id="MobiDB-lite"/>
    </source>
</evidence>
<dbReference type="GO" id="GO:0046872">
    <property type="term" value="F:metal ion binding"/>
    <property type="evidence" value="ECO:0007669"/>
    <property type="project" value="UniProtKB-KW"/>
</dbReference>
<evidence type="ECO:0000256" key="2">
    <source>
        <dbReference type="ARBA" id="ARBA00004123"/>
    </source>
</evidence>
<proteinExistence type="inferred from homology"/>
<evidence type="ECO:0000259" key="9">
    <source>
        <dbReference type="Pfam" id="PF13359"/>
    </source>
</evidence>
<comment type="subcellular location">
    <subcellularLocation>
        <location evidence="2">Nucleus</location>
    </subcellularLocation>
</comment>
<comment type="similarity">
    <text evidence="3">Belongs to the HARBI1 family.</text>
</comment>
<evidence type="ECO:0000313" key="10">
    <source>
        <dbReference type="EMBL" id="CAB5337708.1"/>
    </source>
</evidence>
<evidence type="ECO:0000256" key="6">
    <source>
        <dbReference type="ARBA" id="ARBA00022801"/>
    </source>
</evidence>
<feature type="compositionally biased region" description="Acidic residues" evidence="8">
    <location>
        <begin position="358"/>
        <end position="377"/>
    </location>
</feature>
<keyword evidence="5" id="KW-0479">Metal-binding</keyword>
<dbReference type="Pfam" id="PF13359">
    <property type="entry name" value="DDE_Tnp_4"/>
    <property type="match status" value="1"/>
</dbReference>
<dbReference type="Proteomes" id="UP000684084">
    <property type="component" value="Unassembled WGS sequence"/>
</dbReference>
<gene>
    <name evidence="10" type="ORF">CHRIB12_LOCUS3426</name>
</gene>
<dbReference type="AlphaFoldDB" id="A0A915YUP6"/>
<dbReference type="GO" id="GO:0004518">
    <property type="term" value="F:nuclease activity"/>
    <property type="evidence" value="ECO:0007669"/>
    <property type="project" value="UniProtKB-KW"/>
</dbReference>
<name>A0A915YUP6_9GLOM</name>
<evidence type="ECO:0000256" key="4">
    <source>
        <dbReference type="ARBA" id="ARBA00022722"/>
    </source>
</evidence>
<feature type="region of interest" description="Disordered" evidence="8">
    <location>
        <begin position="358"/>
        <end position="381"/>
    </location>
</feature>
<evidence type="ECO:0000256" key="3">
    <source>
        <dbReference type="ARBA" id="ARBA00006958"/>
    </source>
</evidence>
<dbReference type="EMBL" id="CAGKOT010000004">
    <property type="protein sequence ID" value="CAB5337708.1"/>
    <property type="molecule type" value="Genomic_DNA"/>
</dbReference>
<sequence>MSKHKKIRELLSFYVITACQDIENEDLFEEEGDSSEEEEDDLVMLGLTSLLGIRYLEQRSYHVAKSKDWYNYILPKYEDCRFKKIIRMNSINFQKLVSLLITHPIFQNNSNHSQAPVELQLAIFLRRIGSKEDIFGLCSRFGITEGTVYLYCKRVMIAIFSLKKTLVKWPTGEAKQNIHEGFKNIGEMEDVIGAIDGSHIVLANAPLRQPETYWNRKKRYSIQLQGIVDYRGMFIDYEIGWPGSVYDAKVYKNSYFYRNVSKIIKGEEYLLGDSAYPISTFLIKPFVNSQNPSQIRFNVIHSLHRVVVENAFGRLKNRFIALKELNVRDISTVVKITECAIILHNFLELNNDNVEELYENDDDEDGDDDSDNDEDINQNEIVMKREGERKREQLMNLIINH</sequence>
<evidence type="ECO:0000256" key="7">
    <source>
        <dbReference type="ARBA" id="ARBA00023242"/>
    </source>
</evidence>
<dbReference type="PANTHER" id="PTHR22930:SF85">
    <property type="entry name" value="GH03217P-RELATED"/>
    <property type="match status" value="1"/>
</dbReference>
<evidence type="ECO:0000313" key="11">
    <source>
        <dbReference type="Proteomes" id="UP000684084"/>
    </source>
</evidence>
<dbReference type="VEuPathDB" id="FungiDB:RhiirFUN_014841"/>
<dbReference type="PANTHER" id="PTHR22930">
    <property type="match status" value="1"/>
</dbReference>
<dbReference type="GO" id="GO:0005634">
    <property type="term" value="C:nucleus"/>
    <property type="evidence" value="ECO:0007669"/>
    <property type="project" value="UniProtKB-SubCell"/>
</dbReference>
<keyword evidence="4" id="KW-0540">Nuclease</keyword>
<feature type="domain" description="DDE Tnp4" evidence="9">
    <location>
        <begin position="195"/>
        <end position="345"/>
    </location>
</feature>
<keyword evidence="6" id="KW-0378">Hydrolase</keyword>
<keyword evidence="7" id="KW-0539">Nucleus</keyword>
<evidence type="ECO:0000256" key="1">
    <source>
        <dbReference type="ARBA" id="ARBA00001968"/>
    </source>
</evidence>
<accession>A0A915YUP6</accession>
<comment type="cofactor">
    <cofactor evidence="1">
        <name>a divalent metal cation</name>
        <dbReference type="ChEBI" id="CHEBI:60240"/>
    </cofactor>
</comment>
<reference evidence="10" key="1">
    <citation type="submission" date="2020-05" db="EMBL/GenBank/DDBJ databases">
        <authorList>
            <person name="Rincon C."/>
            <person name="Sanders R I."/>
            <person name="Robbins C."/>
            <person name="Chaturvedi A."/>
        </authorList>
    </citation>
    <scope>NUCLEOTIDE SEQUENCE</scope>
    <source>
        <strain evidence="10">CHB12</strain>
    </source>
</reference>
<protein>
    <recommendedName>
        <fullName evidence="9">DDE Tnp4 domain-containing protein</fullName>
    </recommendedName>
</protein>
<organism evidence="10 11">
    <name type="scientific">Rhizophagus irregularis</name>
    <dbReference type="NCBI Taxonomy" id="588596"/>
    <lineage>
        <taxon>Eukaryota</taxon>
        <taxon>Fungi</taxon>
        <taxon>Fungi incertae sedis</taxon>
        <taxon>Mucoromycota</taxon>
        <taxon>Glomeromycotina</taxon>
        <taxon>Glomeromycetes</taxon>
        <taxon>Glomerales</taxon>
        <taxon>Glomeraceae</taxon>
        <taxon>Rhizophagus</taxon>
    </lineage>
</organism>